<keyword evidence="3" id="KW-1185">Reference proteome</keyword>
<feature type="region of interest" description="Disordered" evidence="1">
    <location>
        <begin position="657"/>
        <end position="707"/>
    </location>
</feature>
<feature type="region of interest" description="Disordered" evidence="1">
    <location>
        <begin position="735"/>
        <end position="836"/>
    </location>
</feature>
<feature type="compositionally biased region" description="Gly residues" evidence="1">
    <location>
        <begin position="1022"/>
        <end position="1032"/>
    </location>
</feature>
<feature type="compositionally biased region" description="Polar residues" evidence="1">
    <location>
        <begin position="608"/>
        <end position="625"/>
    </location>
</feature>
<feature type="region of interest" description="Disordered" evidence="1">
    <location>
        <begin position="360"/>
        <end position="402"/>
    </location>
</feature>
<feature type="compositionally biased region" description="Basic and acidic residues" evidence="1">
    <location>
        <begin position="787"/>
        <end position="798"/>
    </location>
</feature>
<feature type="compositionally biased region" description="Polar residues" evidence="1">
    <location>
        <begin position="431"/>
        <end position="440"/>
    </location>
</feature>
<comment type="caution">
    <text evidence="2">The sequence shown here is derived from an EMBL/GenBank/DDBJ whole genome shotgun (WGS) entry which is preliminary data.</text>
</comment>
<feature type="compositionally biased region" description="Pro residues" evidence="1">
    <location>
        <begin position="64"/>
        <end position="74"/>
    </location>
</feature>
<gene>
    <name evidence="2" type="ORF">LX32DRAFT_705571</name>
</gene>
<feature type="compositionally biased region" description="Low complexity" evidence="1">
    <location>
        <begin position="1033"/>
        <end position="1042"/>
    </location>
</feature>
<evidence type="ECO:0000313" key="2">
    <source>
        <dbReference type="EMBL" id="KAK2024431.1"/>
    </source>
</evidence>
<dbReference type="EMBL" id="MU842965">
    <property type="protein sequence ID" value="KAK2024431.1"/>
    <property type="molecule type" value="Genomic_DNA"/>
</dbReference>
<reference evidence="2" key="1">
    <citation type="submission" date="2021-06" db="EMBL/GenBank/DDBJ databases">
        <title>Comparative genomics, transcriptomics and evolutionary studies reveal genomic signatures of adaptation to plant cell wall in hemibiotrophic fungi.</title>
        <authorList>
            <consortium name="DOE Joint Genome Institute"/>
            <person name="Baroncelli R."/>
            <person name="Diaz J.F."/>
            <person name="Benocci T."/>
            <person name="Peng M."/>
            <person name="Battaglia E."/>
            <person name="Haridas S."/>
            <person name="Andreopoulos W."/>
            <person name="Labutti K."/>
            <person name="Pangilinan J."/>
            <person name="Floch G.L."/>
            <person name="Makela M.R."/>
            <person name="Henrissat B."/>
            <person name="Grigoriev I.V."/>
            <person name="Crouch J.A."/>
            <person name="De Vries R.P."/>
            <person name="Sukno S.A."/>
            <person name="Thon M.R."/>
        </authorList>
    </citation>
    <scope>NUCLEOTIDE SEQUENCE</scope>
    <source>
        <strain evidence="2">MAFF235873</strain>
    </source>
</reference>
<sequence>MDPLQLHEGSLNNPGDTPQPCILDRKRPVARFPDSFSSNIGRKASSFYSQEDSASGVDKKDSSSPPPPPPPPIPESKSLIHRKRDVIPGSPSPPLPRNRQISTVSSVKAMVAKFESVGDTPEKSDKMVDREDHHPIPSSPVVDKRKGKTSLIDDADASASSLPTFQPSSIFEEKSDKSEVDLELLKMQEFFKGEPLARCLDDYIPQTYFDKKTKVLPPEKDCGKSMETAAKVDLWNKLASLTDNLEAQYPSVKEEREAKQAVISAAAAYLEEAVGESPKKLSQVDSAQTSTKASRRAEKKAQKKADKKAQKTAKRDNSVANTLSAASSSMAQQVAGDEPSLREKYPEIFAKIDYWRSFQDPDAPADADDDYTSISDIESSQSTAQPVSQSIKQPVSQPAVEEAQSILKQQHNTLATNVKNDKTFADDSSESDNWSTGSSNGDPFYLNKYLTPSYQAAAKVFLEDFERKNPTQPTTKPTVQQAVTEVTKDEESVKFIQRDPKELSDTEETKKEKATEAEKRAIELNKGAHERVNAAHADGEIVHLDNFKFLRDAVETNIKKEDIVSSFGQKKQQPAPEFDEEAYAARSIASHTLKPAPLRVPSRMKQPVTGSNTTDVKSTAPTQAKTRLPPGALPINTNKYRMVTGDFTSLGVGFGKSSSRIASGSSTHSSRGAVNFSWPKAQHDDAKNKYEFNDEDESDYDTEKKKSNTFPTKLSIGIRNANSASVHPRIVSAGGQARETHNHGDAFDNKPTDGHHDPAALTNTQSKGSSENQSYTSVQPKVTPAKGSEEETQRRSFTADEYQSLIQDDYDAFAKDSPEKKQKRLEDAMAGPETGSTMRFTEATSDITHQTVVLPAHQQQSTIRLPGATTLPPTPATSHVPMTTREKMDELDDFFSEENDHRYTTTHTNTGSTYSSDYGDGAGTGVQDQVHDQPWNDPNYHEEALSYGYAYKQTNYHTLPDSMKPVPLTHEQRHRVLKSYGIPADQYPAPPIGYPNPPGPDEGSKAPPCPTRAAPIAPTVPGAGGGGDGAGSRGNRSSADGGVAVESLRKHRRFRRAATAPPAPAPVSPAPGYDADWF</sequence>
<feature type="compositionally biased region" description="Basic and acidic residues" evidence="1">
    <location>
        <begin position="681"/>
        <end position="692"/>
    </location>
</feature>
<feature type="compositionally biased region" description="Low complexity" evidence="1">
    <location>
        <begin position="324"/>
        <end position="335"/>
    </location>
</feature>
<dbReference type="Proteomes" id="UP001232148">
    <property type="component" value="Unassembled WGS sequence"/>
</dbReference>
<organism evidence="2 3">
    <name type="scientific">Colletotrichum zoysiae</name>
    <dbReference type="NCBI Taxonomy" id="1216348"/>
    <lineage>
        <taxon>Eukaryota</taxon>
        <taxon>Fungi</taxon>
        <taxon>Dikarya</taxon>
        <taxon>Ascomycota</taxon>
        <taxon>Pezizomycotina</taxon>
        <taxon>Sordariomycetes</taxon>
        <taxon>Hypocreomycetidae</taxon>
        <taxon>Glomerellales</taxon>
        <taxon>Glomerellaceae</taxon>
        <taxon>Colletotrichum</taxon>
        <taxon>Colletotrichum graminicola species complex</taxon>
    </lineage>
</organism>
<feature type="compositionally biased region" description="Polar residues" evidence="1">
    <location>
        <begin position="761"/>
        <end position="780"/>
    </location>
</feature>
<proteinExistence type="predicted"/>
<feature type="compositionally biased region" description="Basic and acidic residues" evidence="1">
    <location>
        <begin position="812"/>
        <end position="827"/>
    </location>
</feature>
<feature type="region of interest" description="Disordered" evidence="1">
    <location>
        <begin position="982"/>
        <end position="1078"/>
    </location>
</feature>
<feature type="compositionally biased region" description="Low complexity" evidence="1">
    <location>
        <begin position="657"/>
        <end position="670"/>
    </location>
</feature>
<feature type="region of interest" description="Disordered" evidence="1">
    <location>
        <begin position="1"/>
        <end position="173"/>
    </location>
</feature>
<feature type="compositionally biased region" description="Polar residues" evidence="1">
    <location>
        <begin position="35"/>
        <end position="53"/>
    </location>
</feature>
<feature type="compositionally biased region" description="Basic and acidic residues" evidence="1">
    <location>
        <begin position="120"/>
        <end position="135"/>
    </location>
</feature>
<evidence type="ECO:0000256" key="1">
    <source>
        <dbReference type="SAM" id="MobiDB-lite"/>
    </source>
</evidence>
<accession>A0AAD9LW55</accession>
<feature type="region of interest" description="Disordered" evidence="1">
    <location>
        <begin position="417"/>
        <end position="440"/>
    </location>
</feature>
<feature type="region of interest" description="Disordered" evidence="1">
    <location>
        <begin position="601"/>
        <end position="637"/>
    </location>
</feature>
<name>A0AAD9LW55_9PEZI</name>
<feature type="compositionally biased region" description="Basic and acidic residues" evidence="1">
    <location>
        <begin position="738"/>
        <end position="758"/>
    </location>
</feature>
<feature type="compositionally biased region" description="Basic and acidic residues" evidence="1">
    <location>
        <begin position="295"/>
        <end position="317"/>
    </location>
</feature>
<dbReference type="AlphaFoldDB" id="A0AAD9LW55"/>
<feature type="compositionally biased region" description="Polar residues" evidence="1">
    <location>
        <begin position="372"/>
        <end position="396"/>
    </location>
</feature>
<evidence type="ECO:0000313" key="3">
    <source>
        <dbReference type="Proteomes" id="UP001232148"/>
    </source>
</evidence>
<protein>
    <submittedName>
        <fullName evidence="2">Uncharacterized protein</fullName>
    </submittedName>
</protein>
<feature type="compositionally biased region" description="Pro residues" evidence="1">
    <location>
        <begin position="988"/>
        <end position="1000"/>
    </location>
</feature>
<feature type="region of interest" description="Disordered" evidence="1">
    <location>
        <begin position="274"/>
        <end position="340"/>
    </location>
</feature>